<keyword evidence="2" id="KW-1185">Reference proteome</keyword>
<reference evidence="1" key="1">
    <citation type="submission" date="2015-04" db="UniProtKB">
        <authorList>
            <consortium name="EnsemblPlants"/>
        </authorList>
    </citation>
    <scope>IDENTIFICATION</scope>
</reference>
<protein>
    <submittedName>
        <fullName evidence="1">Uncharacterized protein</fullName>
    </submittedName>
</protein>
<accession>A0A0E0K8L3</accession>
<evidence type="ECO:0000313" key="1">
    <source>
        <dbReference type="EnsemblPlants" id="OPUNC03G02910.1"/>
    </source>
</evidence>
<evidence type="ECO:0000313" key="2">
    <source>
        <dbReference type="Proteomes" id="UP000026962"/>
    </source>
</evidence>
<name>A0A0E0K8L3_ORYPU</name>
<dbReference type="Gramene" id="OPUNC03G02910.1">
    <property type="protein sequence ID" value="OPUNC03G02910.1"/>
    <property type="gene ID" value="OPUNC03G02910"/>
</dbReference>
<proteinExistence type="predicted"/>
<dbReference type="Proteomes" id="UP000026962">
    <property type="component" value="Chromosome 3"/>
</dbReference>
<reference evidence="1" key="2">
    <citation type="submission" date="2018-05" db="EMBL/GenBank/DDBJ databases">
        <title>OpunRS2 (Oryza punctata Reference Sequence Version 2).</title>
        <authorList>
            <person name="Zhang J."/>
            <person name="Kudrna D."/>
            <person name="Lee S."/>
            <person name="Talag J."/>
            <person name="Welchert J."/>
            <person name="Wing R.A."/>
        </authorList>
    </citation>
    <scope>NUCLEOTIDE SEQUENCE [LARGE SCALE GENOMIC DNA]</scope>
</reference>
<dbReference type="EnsemblPlants" id="OPUNC03G02910.1">
    <property type="protein sequence ID" value="OPUNC03G02910.1"/>
    <property type="gene ID" value="OPUNC03G02910"/>
</dbReference>
<organism evidence="1">
    <name type="scientific">Oryza punctata</name>
    <name type="common">Red rice</name>
    <dbReference type="NCBI Taxonomy" id="4537"/>
    <lineage>
        <taxon>Eukaryota</taxon>
        <taxon>Viridiplantae</taxon>
        <taxon>Streptophyta</taxon>
        <taxon>Embryophyta</taxon>
        <taxon>Tracheophyta</taxon>
        <taxon>Spermatophyta</taxon>
        <taxon>Magnoliopsida</taxon>
        <taxon>Liliopsida</taxon>
        <taxon>Poales</taxon>
        <taxon>Poaceae</taxon>
        <taxon>BOP clade</taxon>
        <taxon>Oryzoideae</taxon>
        <taxon>Oryzeae</taxon>
        <taxon>Oryzinae</taxon>
        <taxon>Oryza</taxon>
    </lineage>
</organism>
<dbReference type="HOGENOM" id="CLU_1818991_0_0_1"/>
<sequence length="142" mass="16496">MEIFDEKFKCRVHVRNKSISFYLLFNRMIGEDVRLVDDSQLPNLFEMYKTESQFILIVAVLDNKMDCTFGVVVLDNKMDGISKAISAPVVDNEVEPICVVPPDNYAHMNLNNPLPMLEVLKSLQQRKHLLENQTYLTMRKNM</sequence>
<dbReference type="AlphaFoldDB" id="A0A0E0K8L3"/>